<dbReference type="GO" id="GO:0005227">
    <property type="term" value="F:calcium-activated cation channel activity"/>
    <property type="evidence" value="ECO:0007669"/>
    <property type="project" value="InterPro"/>
</dbReference>
<feature type="transmembrane region" description="Helical" evidence="5">
    <location>
        <begin position="446"/>
        <end position="463"/>
    </location>
</feature>
<evidence type="ECO:0000256" key="2">
    <source>
        <dbReference type="ARBA" id="ARBA00005988"/>
    </source>
</evidence>
<dbReference type="PANTHER" id="PTHR13018:SF5">
    <property type="entry name" value="RE44586P"/>
    <property type="match status" value="1"/>
</dbReference>
<dbReference type="PROSITE" id="PS00133">
    <property type="entry name" value="CARBOXYPEPT_ZN_2"/>
    <property type="match status" value="1"/>
</dbReference>
<proteinExistence type="inferred from homology"/>
<feature type="transmembrane region" description="Helical" evidence="5">
    <location>
        <begin position="609"/>
        <end position="629"/>
    </location>
</feature>
<feature type="transmembrane region" description="Helical" evidence="5">
    <location>
        <begin position="535"/>
        <end position="557"/>
    </location>
</feature>
<keyword evidence="5" id="KW-0812">Transmembrane</keyword>
<keyword evidence="4" id="KW-0862">Zinc</keyword>
<keyword evidence="5" id="KW-1133">Transmembrane helix</keyword>
<dbReference type="InterPro" id="IPR045122">
    <property type="entry name" value="Csc1-like"/>
</dbReference>
<keyword evidence="3" id="KW-0479">Metal-binding</keyword>
<feature type="transmembrane region" description="Helical" evidence="5">
    <location>
        <begin position="358"/>
        <end position="376"/>
    </location>
</feature>
<dbReference type="InterPro" id="IPR057247">
    <property type="entry name" value="CARBOXYPEPT_ZN_2"/>
</dbReference>
<comment type="similarity">
    <text evidence="2">Belongs to the peptidase M14 family.</text>
</comment>
<feature type="transmembrane region" description="Helical" evidence="5">
    <location>
        <begin position="87"/>
        <end position="103"/>
    </location>
</feature>
<keyword evidence="5" id="KW-0472">Membrane</keyword>
<dbReference type="PANTHER" id="PTHR13018">
    <property type="entry name" value="PROBABLE MEMBRANE PROTEIN DUF221-RELATED"/>
    <property type="match status" value="1"/>
</dbReference>
<reference evidence="6 7" key="1">
    <citation type="submission" date="2016-11" db="EMBL/GenBank/DDBJ databases">
        <title>The macronuclear genome of Stentor coeruleus: a giant cell with tiny introns.</title>
        <authorList>
            <person name="Slabodnick M."/>
            <person name="Ruby J.G."/>
            <person name="Reiff S.B."/>
            <person name="Swart E.C."/>
            <person name="Gosai S."/>
            <person name="Prabakaran S."/>
            <person name="Witkowska E."/>
            <person name="Larue G.E."/>
            <person name="Fisher S."/>
            <person name="Freeman R.M."/>
            <person name="Gunawardena J."/>
            <person name="Chu W."/>
            <person name="Stover N.A."/>
            <person name="Gregory B.D."/>
            <person name="Nowacki M."/>
            <person name="Derisi J."/>
            <person name="Roy S.W."/>
            <person name="Marshall W.F."/>
            <person name="Sood P."/>
        </authorList>
    </citation>
    <scope>NUCLEOTIDE SEQUENCE [LARGE SCALE GENOMIC DNA]</scope>
    <source>
        <strain evidence="6">WM001</strain>
    </source>
</reference>
<feature type="transmembrane region" description="Helical" evidence="5">
    <location>
        <begin position="701"/>
        <end position="718"/>
    </location>
</feature>
<feature type="transmembrane region" description="Helical" evidence="5">
    <location>
        <begin position="650"/>
        <end position="667"/>
    </location>
</feature>
<feature type="transmembrane region" description="Helical" evidence="5">
    <location>
        <begin position="484"/>
        <end position="505"/>
    </location>
</feature>
<evidence type="ECO:0000313" key="7">
    <source>
        <dbReference type="Proteomes" id="UP000187209"/>
    </source>
</evidence>
<dbReference type="AlphaFoldDB" id="A0A1R2BS12"/>
<evidence type="ECO:0000256" key="1">
    <source>
        <dbReference type="ARBA" id="ARBA00001947"/>
    </source>
</evidence>
<dbReference type="GO" id="GO:0005886">
    <property type="term" value="C:plasma membrane"/>
    <property type="evidence" value="ECO:0007669"/>
    <property type="project" value="TreeGrafter"/>
</dbReference>
<dbReference type="EMBL" id="MPUH01000465">
    <property type="protein sequence ID" value="OMJ79554.1"/>
    <property type="molecule type" value="Genomic_DNA"/>
</dbReference>
<dbReference type="InterPro" id="IPR035979">
    <property type="entry name" value="RBD_domain_sf"/>
</dbReference>
<dbReference type="Proteomes" id="UP000187209">
    <property type="component" value="Unassembled WGS sequence"/>
</dbReference>
<evidence type="ECO:0000313" key="6">
    <source>
        <dbReference type="EMBL" id="OMJ79554.1"/>
    </source>
</evidence>
<name>A0A1R2BS12_9CILI</name>
<protein>
    <submittedName>
        <fullName evidence="6">Uncharacterized protein</fullName>
    </submittedName>
</protein>
<dbReference type="GO" id="GO:0046872">
    <property type="term" value="F:metal ion binding"/>
    <property type="evidence" value="ECO:0007669"/>
    <property type="project" value="UniProtKB-KW"/>
</dbReference>
<evidence type="ECO:0000256" key="5">
    <source>
        <dbReference type="SAM" id="Phobius"/>
    </source>
</evidence>
<organism evidence="6 7">
    <name type="scientific">Stentor coeruleus</name>
    <dbReference type="NCBI Taxonomy" id="5963"/>
    <lineage>
        <taxon>Eukaryota</taxon>
        <taxon>Sar</taxon>
        <taxon>Alveolata</taxon>
        <taxon>Ciliophora</taxon>
        <taxon>Postciliodesmatophora</taxon>
        <taxon>Heterotrichea</taxon>
        <taxon>Heterotrichida</taxon>
        <taxon>Stentoridae</taxon>
        <taxon>Stentor</taxon>
    </lineage>
</organism>
<gene>
    <name evidence="6" type="ORF">SteCoe_20406</name>
</gene>
<dbReference type="SUPFAM" id="SSF54928">
    <property type="entry name" value="RNA-binding domain, RBD"/>
    <property type="match status" value="1"/>
</dbReference>
<keyword evidence="7" id="KW-1185">Reference proteome</keyword>
<feature type="transmembrane region" description="Helical" evidence="5">
    <location>
        <begin position="155"/>
        <end position="174"/>
    </location>
</feature>
<evidence type="ECO:0000256" key="4">
    <source>
        <dbReference type="ARBA" id="ARBA00022833"/>
    </source>
</evidence>
<dbReference type="GO" id="GO:0003676">
    <property type="term" value="F:nucleic acid binding"/>
    <property type="evidence" value="ECO:0007669"/>
    <property type="project" value="InterPro"/>
</dbReference>
<accession>A0A1R2BS12</accession>
<comment type="cofactor">
    <cofactor evidence="1">
        <name>Zn(2+)</name>
        <dbReference type="ChEBI" id="CHEBI:29105"/>
    </cofactor>
</comment>
<evidence type="ECO:0000256" key="3">
    <source>
        <dbReference type="ARBA" id="ARBA00022723"/>
    </source>
</evidence>
<comment type="caution">
    <text evidence="6">The sequence shown here is derived from an EMBL/GenBank/DDBJ whole genome shotgun (WGS) entry which is preliminary data.</text>
</comment>
<dbReference type="OrthoDB" id="291748at2759"/>
<sequence>MERSSPVIRSESCIRENVERILSLSTITKRAQVANVFQARLYREQTSLRVVNDEDEFEAYPICSTTDENLGKHGIGLQLYLTFIKKCAWLFFFLSMMSIYPMYSNYIGKGFRSTFQNQRYTYFTLANQESINKNETSLDIGNDHVKICENNLNKLWIIDFFTSIGFLVFIYFYANSTNKTATQEEVNNIKISDFSLEVKGFPPYITDEQVISYFESYGHVVEVYKSRYYYGSLKEYKKLYETAYQIGIDRKIHKIPRIIKSKSASLSTFLKNTDVLKTHDELEVSKVFVIFSTIEEKKRALSEIRALTRSKSIFVRRNVSRRNFNFRLILKPAPDPSDILWENLEYGYLDLLKVRIPLFFLTILLVIVSFIVIYGVKAYYTTIPSSNSCQDVNVDGWMDLATAKITLKSNNEIICYCKQQKIDEIMSDIDLTNYCGVYLKRFTSTAFINFSVSMSIMAVNYLLKITVNVLSKYERFSRKTSKRLYVLTAMFTLMFVNTALSSLLANTHFSSSLGRFKGKYSDITREWYDDVGSTITVTMIMSMFSPHAFDLVFLYPYGIIKRAWCYKCFKSQHKLNKFFRGPSFDISDRFAQVLVVIFTTFMYSSGIPFLNMTCFCTLVLVYWCDKILILRHFRTPPVYSYDLNQRIITLMPLAVIIHAAFAIYAYGSAEIFPIGYEQEKEGSVIVPKKISFGERLSKPPGIANIIVILIGIFLMFDIKCHNKLFPKKNSARVTDEGAAVGNFNDLRESGYFAGLDSYNIFSNEKYGKLVHTMNSLVRRKREINMSSENLVKKVKTVEVPHNSSVESEENGYNIDSC</sequence>